<dbReference type="EMBL" id="JACTNZ010000002">
    <property type="protein sequence ID" value="KAG5563168.1"/>
    <property type="molecule type" value="Genomic_DNA"/>
</dbReference>
<feature type="compositionally biased region" description="Acidic residues" evidence="1">
    <location>
        <begin position="22"/>
        <end position="37"/>
    </location>
</feature>
<dbReference type="AlphaFoldDB" id="A0AAV6LDK4"/>
<comment type="caution">
    <text evidence="2">The sequence shown here is derived from an EMBL/GenBank/DDBJ whole genome shotgun (WGS) entry which is preliminary data.</text>
</comment>
<organism evidence="2 3">
    <name type="scientific">Rhododendron griersonianum</name>
    <dbReference type="NCBI Taxonomy" id="479676"/>
    <lineage>
        <taxon>Eukaryota</taxon>
        <taxon>Viridiplantae</taxon>
        <taxon>Streptophyta</taxon>
        <taxon>Embryophyta</taxon>
        <taxon>Tracheophyta</taxon>
        <taxon>Spermatophyta</taxon>
        <taxon>Magnoliopsida</taxon>
        <taxon>eudicotyledons</taxon>
        <taxon>Gunneridae</taxon>
        <taxon>Pentapetalae</taxon>
        <taxon>asterids</taxon>
        <taxon>Ericales</taxon>
        <taxon>Ericaceae</taxon>
        <taxon>Ericoideae</taxon>
        <taxon>Rhodoreae</taxon>
        <taxon>Rhododendron</taxon>
    </lineage>
</organism>
<evidence type="ECO:0000313" key="3">
    <source>
        <dbReference type="Proteomes" id="UP000823749"/>
    </source>
</evidence>
<proteinExistence type="predicted"/>
<accession>A0AAV6LDK4</accession>
<reference evidence="2" key="1">
    <citation type="submission" date="2020-08" db="EMBL/GenBank/DDBJ databases">
        <title>Plant Genome Project.</title>
        <authorList>
            <person name="Zhang R.-G."/>
        </authorList>
    </citation>
    <scope>NUCLEOTIDE SEQUENCE</scope>
    <source>
        <strain evidence="2">WSP0</strain>
        <tissue evidence="2">Leaf</tissue>
    </source>
</reference>
<evidence type="ECO:0000256" key="1">
    <source>
        <dbReference type="SAM" id="MobiDB-lite"/>
    </source>
</evidence>
<sequence length="154" mass="17258">MNKVKVEVKEMRKALIHCENDSSTDESEDGVESEDGAVGDSANMKWRARIKLGAKKMEPRMKVGLLVAEAVVRGRPKSISDKSKLNSSNESEDEEGNWELGDFALLKLEIGILEMKIRVLMEEDVKEKKQIRVGQLLKCLLELDEGVTVVAQMK</sequence>
<evidence type="ECO:0000313" key="2">
    <source>
        <dbReference type="EMBL" id="KAG5563168.1"/>
    </source>
</evidence>
<dbReference type="Proteomes" id="UP000823749">
    <property type="component" value="Chromosome 2"/>
</dbReference>
<name>A0AAV6LDK4_9ERIC</name>
<gene>
    <name evidence="2" type="ORF">RHGRI_005802</name>
</gene>
<feature type="region of interest" description="Disordered" evidence="1">
    <location>
        <begin position="17"/>
        <end position="38"/>
    </location>
</feature>
<keyword evidence="3" id="KW-1185">Reference proteome</keyword>
<protein>
    <submittedName>
        <fullName evidence="2">Uncharacterized protein</fullName>
    </submittedName>
</protein>